<dbReference type="InterPro" id="IPR036291">
    <property type="entry name" value="NAD(P)-bd_dom_sf"/>
</dbReference>
<name>A0A4S4MY11_9APHY</name>
<dbReference type="Pfam" id="PF05368">
    <property type="entry name" value="NmrA"/>
    <property type="match status" value="1"/>
</dbReference>
<dbReference type="AlphaFoldDB" id="A0A4S4MY11"/>
<proteinExistence type="predicted"/>
<reference evidence="2 3" key="1">
    <citation type="submission" date="2019-02" db="EMBL/GenBank/DDBJ databases">
        <title>Genome sequencing of the rare red list fungi Antrodiella citrinella (Flaviporus citrinellus).</title>
        <authorList>
            <person name="Buettner E."/>
            <person name="Kellner H."/>
        </authorList>
    </citation>
    <scope>NUCLEOTIDE SEQUENCE [LARGE SCALE GENOMIC DNA]</scope>
    <source>
        <strain evidence="2 3">DSM 108506</strain>
    </source>
</reference>
<comment type="caution">
    <text evidence="2">The sequence shown here is derived from an EMBL/GenBank/DDBJ whole genome shotgun (WGS) entry which is preliminary data.</text>
</comment>
<evidence type="ECO:0000259" key="1">
    <source>
        <dbReference type="Pfam" id="PF05368"/>
    </source>
</evidence>
<gene>
    <name evidence="2" type="ORF">EUX98_g3315</name>
</gene>
<protein>
    <recommendedName>
        <fullName evidence="1">NmrA-like domain-containing protein</fullName>
    </recommendedName>
</protein>
<dbReference type="PANTHER" id="PTHR47129:SF1">
    <property type="entry name" value="NMRA-LIKE DOMAIN-CONTAINING PROTEIN"/>
    <property type="match status" value="1"/>
</dbReference>
<dbReference type="OrthoDB" id="419598at2759"/>
<dbReference type="PANTHER" id="PTHR47129">
    <property type="entry name" value="QUINONE OXIDOREDUCTASE 2"/>
    <property type="match status" value="1"/>
</dbReference>
<dbReference type="Gene3D" id="3.40.50.720">
    <property type="entry name" value="NAD(P)-binding Rossmann-like Domain"/>
    <property type="match status" value="1"/>
</dbReference>
<keyword evidence="3" id="KW-1185">Reference proteome</keyword>
<dbReference type="InterPro" id="IPR008030">
    <property type="entry name" value="NmrA-like"/>
</dbReference>
<dbReference type="EMBL" id="SGPM01000065">
    <property type="protein sequence ID" value="THH30865.1"/>
    <property type="molecule type" value="Genomic_DNA"/>
</dbReference>
<dbReference type="Proteomes" id="UP000308730">
    <property type="component" value="Unassembled WGS sequence"/>
</dbReference>
<dbReference type="InterPro" id="IPR052718">
    <property type="entry name" value="NmrA-type_oxidoreductase"/>
</dbReference>
<accession>A0A4S4MY11</accession>
<dbReference type="SUPFAM" id="SSF51735">
    <property type="entry name" value="NAD(P)-binding Rossmann-fold domains"/>
    <property type="match status" value="1"/>
</dbReference>
<organism evidence="2 3">
    <name type="scientific">Antrodiella citrinella</name>
    <dbReference type="NCBI Taxonomy" id="2447956"/>
    <lineage>
        <taxon>Eukaryota</taxon>
        <taxon>Fungi</taxon>
        <taxon>Dikarya</taxon>
        <taxon>Basidiomycota</taxon>
        <taxon>Agaricomycotina</taxon>
        <taxon>Agaricomycetes</taxon>
        <taxon>Polyporales</taxon>
        <taxon>Steccherinaceae</taxon>
        <taxon>Antrodiella</taxon>
    </lineage>
</organism>
<dbReference type="Gene3D" id="3.90.25.10">
    <property type="entry name" value="UDP-galactose 4-epimerase, domain 1"/>
    <property type="match status" value="1"/>
</dbReference>
<evidence type="ECO:0000313" key="3">
    <source>
        <dbReference type="Proteomes" id="UP000308730"/>
    </source>
</evidence>
<feature type="domain" description="NmrA-like" evidence="1">
    <location>
        <begin position="6"/>
        <end position="260"/>
    </location>
</feature>
<evidence type="ECO:0000313" key="2">
    <source>
        <dbReference type="EMBL" id="THH30865.1"/>
    </source>
</evidence>
<sequence length="305" mass="32661">MVKYVLTGATGKLGSRVFKELLSHVPASDIVVSLSNPSGPSPAILESGVEIRHGSYTDPASLVSAFSNAENILLISYPSISYNRVALHKSAIDAAKSAGVRHIYYTSLAYPDDSIAAVMQSHLATEAYLKASGVTYTIVRQGIYSEDWPLYLGVIDMGALKRKDSEVSLTIPIGDGRVAWASRDDSGVATARILAAASGYENRTVTLTGSHAISLHEIAAVVSKVLQRDMTPQILSEEVFLQVSKGTLPDETLRGVATTYHALVKGELATLDPLLATLFGKEPKPVEDTVEDMLTGKTEYVQPLL</sequence>